<keyword evidence="1" id="KW-1133">Transmembrane helix</keyword>
<sequence>MVRKMFWLAAYVATGVSMMGAGVVRSENTLNVVILLAAAIFFVIALTGHFKELSK</sequence>
<dbReference type="OrthoDB" id="9951913at2"/>
<dbReference type="RefSeq" id="WP_158386115.1">
    <property type="nucleotide sequence ID" value="NZ_CP009687.1"/>
</dbReference>
<keyword evidence="3" id="KW-1185">Reference proteome</keyword>
<keyword evidence="1" id="KW-0812">Transmembrane</keyword>
<dbReference type="Proteomes" id="UP000035704">
    <property type="component" value="Chromosome"/>
</dbReference>
<dbReference type="AlphaFoldDB" id="A0A0G3WDL1"/>
<dbReference type="PATRIC" id="fig|84022.6.peg.3414"/>
<evidence type="ECO:0000313" key="2">
    <source>
        <dbReference type="EMBL" id="AKL96781.1"/>
    </source>
</evidence>
<dbReference type="KEGG" id="cace:CACET_c33370"/>
<dbReference type="STRING" id="84022.CACET_c33370"/>
<keyword evidence="1" id="KW-0472">Membrane</keyword>
<evidence type="ECO:0000256" key="1">
    <source>
        <dbReference type="SAM" id="Phobius"/>
    </source>
</evidence>
<evidence type="ECO:0000313" key="3">
    <source>
        <dbReference type="Proteomes" id="UP000035704"/>
    </source>
</evidence>
<gene>
    <name evidence="2" type="ORF">CACET_c33370</name>
</gene>
<accession>A0A0G3WDL1</accession>
<feature type="transmembrane region" description="Helical" evidence="1">
    <location>
        <begin position="30"/>
        <end position="50"/>
    </location>
</feature>
<protein>
    <submittedName>
        <fullName evidence="2">Uncharacterized protein</fullName>
    </submittedName>
</protein>
<proteinExistence type="predicted"/>
<reference evidence="2 3" key="1">
    <citation type="submission" date="2014-10" db="EMBL/GenBank/DDBJ databases">
        <title>Genome sequence of Clostridium aceticum DSM 1496.</title>
        <authorList>
            <person name="Poehlein A."/>
            <person name="Schiel-Bengelsdorf B."/>
            <person name="Gottschalk G."/>
            <person name="Duerre P."/>
            <person name="Daniel R."/>
        </authorList>
    </citation>
    <scope>NUCLEOTIDE SEQUENCE [LARGE SCALE GENOMIC DNA]</scope>
    <source>
        <strain evidence="2 3">DSM 1496</strain>
    </source>
</reference>
<dbReference type="EMBL" id="CP009687">
    <property type="protein sequence ID" value="AKL96781.1"/>
    <property type="molecule type" value="Genomic_DNA"/>
</dbReference>
<name>A0A0G3WDL1_9CLOT</name>
<organism evidence="2 3">
    <name type="scientific">Clostridium aceticum</name>
    <dbReference type="NCBI Taxonomy" id="84022"/>
    <lineage>
        <taxon>Bacteria</taxon>
        <taxon>Bacillati</taxon>
        <taxon>Bacillota</taxon>
        <taxon>Clostridia</taxon>
        <taxon>Eubacteriales</taxon>
        <taxon>Clostridiaceae</taxon>
        <taxon>Clostridium</taxon>
    </lineage>
</organism>